<accession>A0A0D2NAY9</accession>
<sequence>MPRWSMKLIAAAFRINGRTRTSSGIQPEHPSHRAAFQVTADTTAVANPIHSTSPPPTGPESTPADIVNHLHTQPKIFAGRHVFLRWRTKVVSAAVRERSPSRKPHPRASIIPVHPQDRHIASAVLVSGLVAAAPLHEVSPLATAIESGPDDDADLSQAKSVLHVLAALGDGVAGVPWLKGAAGLGLEIVNTLERVQSNKCDCRDLALRICEYLILMHRNARSDYEKDAEPQHIIDFRRDLYRILRTVKTISSYKYFRRLLMADDIKQQLTRCERMISHSRDIFLVGAHVDLAARAKKQAETSDIECKSRSDFGSEMYTKYNLYDQDGFFFLVFQPLRWDVLPTSSRSVGDRSNCFH</sequence>
<dbReference type="Gene3D" id="1.20.930.20">
    <property type="entry name" value="Adaptor protein Cbl, N-terminal domain"/>
    <property type="match status" value="1"/>
</dbReference>
<dbReference type="AlphaFoldDB" id="A0A0D2NAY9"/>
<dbReference type="EMBL" id="KN817623">
    <property type="protein sequence ID" value="KJA16339.1"/>
    <property type="molecule type" value="Genomic_DNA"/>
</dbReference>
<dbReference type="InterPro" id="IPR059179">
    <property type="entry name" value="MLKL-like_MCAfunc"/>
</dbReference>
<organism evidence="1 2">
    <name type="scientific">Hypholoma sublateritium (strain FD-334 SS-4)</name>
    <dbReference type="NCBI Taxonomy" id="945553"/>
    <lineage>
        <taxon>Eukaryota</taxon>
        <taxon>Fungi</taxon>
        <taxon>Dikarya</taxon>
        <taxon>Basidiomycota</taxon>
        <taxon>Agaricomycotina</taxon>
        <taxon>Agaricomycetes</taxon>
        <taxon>Agaricomycetidae</taxon>
        <taxon>Agaricales</taxon>
        <taxon>Agaricineae</taxon>
        <taxon>Strophariaceae</taxon>
        <taxon>Hypholoma</taxon>
    </lineage>
</organism>
<dbReference type="GO" id="GO:0007166">
    <property type="term" value="P:cell surface receptor signaling pathway"/>
    <property type="evidence" value="ECO:0007669"/>
    <property type="project" value="InterPro"/>
</dbReference>
<protein>
    <submittedName>
        <fullName evidence="1">Uncharacterized protein</fullName>
    </submittedName>
</protein>
<keyword evidence="2" id="KW-1185">Reference proteome</keyword>
<dbReference type="STRING" id="945553.A0A0D2NAY9"/>
<name>A0A0D2NAY9_HYPSF</name>
<proteinExistence type="predicted"/>
<dbReference type="CDD" id="cd21037">
    <property type="entry name" value="MLKL_NTD"/>
    <property type="match status" value="1"/>
</dbReference>
<evidence type="ECO:0000313" key="1">
    <source>
        <dbReference type="EMBL" id="KJA16339.1"/>
    </source>
</evidence>
<dbReference type="InterPro" id="IPR036537">
    <property type="entry name" value="Adaptor_Cbl_N_dom_sf"/>
</dbReference>
<reference evidence="2" key="1">
    <citation type="submission" date="2014-04" db="EMBL/GenBank/DDBJ databases">
        <title>Evolutionary Origins and Diversification of the Mycorrhizal Mutualists.</title>
        <authorList>
            <consortium name="DOE Joint Genome Institute"/>
            <consortium name="Mycorrhizal Genomics Consortium"/>
            <person name="Kohler A."/>
            <person name="Kuo A."/>
            <person name="Nagy L.G."/>
            <person name="Floudas D."/>
            <person name="Copeland A."/>
            <person name="Barry K.W."/>
            <person name="Cichocki N."/>
            <person name="Veneault-Fourrey C."/>
            <person name="LaButti K."/>
            <person name="Lindquist E.A."/>
            <person name="Lipzen A."/>
            <person name="Lundell T."/>
            <person name="Morin E."/>
            <person name="Murat C."/>
            <person name="Riley R."/>
            <person name="Ohm R."/>
            <person name="Sun H."/>
            <person name="Tunlid A."/>
            <person name="Henrissat B."/>
            <person name="Grigoriev I.V."/>
            <person name="Hibbett D.S."/>
            <person name="Martin F."/>
        </authorList>
    </citation>
    <scope>NUCLEOTIDE SEQUENCE [LARGE SCALE GENOMIC DNA]</scope>
    <source>
        <strain evidence="2">FD-334 SS-4</strain>
    </source>
</reference>
<evidence type="ECO:0000313" key="2">
    <source>
        <dbReference type="Proteomes" id="UP000054270"/>
    </source>
</evidence>
<dbReference type="OrthoDB" id="3012614at2759"/>
<gene>
    <name evidence="1" type="ORF">HYPSUDRAFT_91355</name>
</gene>
<dbReference type="Proteomes" id="UP000054270">
    <property type="component" value="Unassembled WGS sequence"/>
</dbReference>